<dbReference type="Proteomes" id="UP000219559">
    <property type="component" value="Unassembled WGS sequence"/>
</dbReference>
<name>A0A2A4G7X3_9FLAO</name>
<accession>A0A2A4G7X3</accession>
<feature type="compositionally biased region" description="Low complexity" evidence="1">
    <location>
        <begin position="396"/>
        <end position="417"/>
    </location>
</feature>
<gene>
    <name evidence="3" type="ORF">B7P33_11320</name>
</gene>
<feature type="compositionally biased region" description="Low complexity" evidence="1">
    <location>
        <begin position="319"/>
        <end position="337"/>
    </location>
</feature>
<evidence type="ECO:0000256" key="2">
    <source>
        <dbReference type="SAM" id="SignalP"/>
    </source>
</evidence>
<reference evidence="3 4" key="1">
    <citation type="submission" date="2017-04" db="EMBL/GenBank/DDBJ databases">
        <title>A new member of the family Flavobacteriaceae isolated from ascidians.</title>
        <authorList>
            <person name="Chen L."/>
        </authorList>
    </citation>
    <scope>NUCLEOTIDE SEQUENCE [LARGE SCALE GENOMIC DNA]</scope>
    <source>
        <strain evidence="3 4">HQA918</strain>
    </source>
</reference>
<feature type="compositionally biased region" description="Polar residues" evidence="1">
    <location>
        <begin position="346"/>
        <end position="364"/>
    </location>
</feature>
<feature type="region of interest" description="Disordered" evidence="1">
    <location>
        <begin position="220"/>
        <end position="431"/>
    </location>
</feature>
<keyword evidence="2" id="KW-0732">Signal</keyword>
<dbReference type="OrthoDB" id="750023at2"/>
<feature type="chain" id="PRO_5012065233" evidence="2">
    <location>
        <begin position="21"/>
        <end position="431"/>
    </location>
</feature>
<dbReference type="AlphaFoldDB" id="A0A2A4G7X3"/>
<keyword evidence="4" id="KW-1185">Reference proteome</keyword>
<comment type="caution">
    <text evidence="3">The sequence shown here is derived from an EMBL/GenBank/DDBJ whole genome shotgun (WGS) entry which is preliminary data.</text>
</comment>
<evidence type="ECO:0000313" key="4">
    <source>
        <dbReference type="Proteomes" id="UP000219559"/>
    </source>
</evidence>
<dbReference type="RefSeq" id="WP_097442568.1">
    <property type="nucleotide sequence ID" value="NZ_NBWU01000004.1"/>
</dbReference>
<feature type="compositionally biased region" description="Low complexity" evidence="1">
    <location>
        <begin position="279"/>
        <end position="305"/>
    </location>
</feature>
<evidence type="ECO:0000313" key="3">
    <source>
        <dbReference type="EMBL" id="PCE63852.1"/>
    </source>
</evidence>
<proteinExistence type="predicted"/>
<dbReference type="EMBL" id="NBWU01000004">
    <property type="protein sequence ID" value="PCE63852.1"/>
    <property type="molecule type" value="Genomic_DNA"/>
</dbReference>
<feature type="compositionally biased region" description="Low complexity" evidence="1">
    <location>
        <begin position="365"/>
        <end position="386"/>
    </location>
</feature>
<evidence type="ECO:0000256" key="1">
    <source>
        <dbReference type="SAM" id="MobiDB-lite"/>
    </source>
</evidence>
<sequence>MKKIAFIFAILALGNFSLQAHTAKGNGSVEVITTRNVKNFIFEEDGITFSVFADGEFDFYINREVNINAHVRIGNVGLTFNSGYDYNPYVQYDDYGAVIQVEDIPVYYDYYGRVSQIGSVRINYRRNRIHTIGGLTVFYDNRGYYRYCDGYINVYNRYYTYRPYYDYFARPTIAMCMVYDRPYRRYYSPIRYTYYSPYRYNYRRTYYDVGRHYNYYSKSPNYSRRGSIYKNDHRVVKRDRGRSNSYTEKHQRSYDNGKYASRSSKRNTSKNDYNRKGSNRSNSYSSNRSSSGRSSAHRSSSQRSNTPKKEYAAYRTKSNNRSSANRSSSYSQRSSNSVKSDRVTKTRSQSNSYSQGKTRSTQPKARSQSNRSNSNRATASRSSRNSGQKNKNTNYGSRSSRSSNTKSASRSNTNSSKSRGRSGRSSRNGIQ</sequence>
<protein>
    <submittedName>
        <fullName evidence="3">Uncharacterized protein</fullName>
    </submittedName>
</protein>
<feature type="signal peptide" evidence="2">
    <location>
        <begin position="1"/>
        <end position="20"/>
    </location>
</feature>
<organism evidence="3 4">
    <name type="scientific">Sediminicola luteus</name>
    <dbReference type="NCBI Taxonomy" id="319238"/>
    <lineage>
        <taxon>Bacteria</taxon>
        <taxon>Pseudomonadati</taxon>
        <taxon>Bacteroidota</taxon>
        <taxon>Flavobacteriia</taxon>
        <taxon>Flavobacteriales</taxon>
        <taxon>Flavobacteriaceae</taxon>
        <taxon>Sediminicola</taxon>
    </lineage>
</organism>